<organism evidence="10 11">
    <name type="scientific">Recurvomyces mirabilis</name>
    <dbReference type="NCBI Taxonomy" id="574656"/>
    <lineage>
        <taxon>Eukaryota</taxon>
        <taxon>Fungi</taxon>
        <taxon>Dikarya</taxon>
        <taxon>Ascomycota</taxon>
        <taxon>Pezizomycotina</taxon>
        <taxon>Dothideomycetes</taxon>
        <taxon>Dothideomycetidae</taxon>
        <taxon>Mycosphaerellales</taxon>
        <taxon>Teratosphaeriaceae</taxon>
        <taxon>Recurvomyces</taxon>
    </lineage>
</organism>
<evidence type="ECO:0000313" key="10">
    <source>
        <dbReference type="EMBL" id="KAK3671681.1"/>
    </source>
</evidence>
<keyword evidence="5" id="KW-0804">Transcription</keyword>
<dbReference type="InterPro" id="IPR038491">
    <property type="entry name" value="Velvet_dom_sf"/>
</dbReference>
<reference evidence="10" key="1">
    <citation type="submission" date="2023-07" db="EMBL/GenBank/DDBJ databases">
        <title>Black Yeasts Isolated from many extreme environments.</title>
        <authorList>
            <person name="Coleine C."/>
            <person name="Stajich J.E."/>
            <person name="Selbmann L."/>
        </authorList>
    </citation>
    <scope>NUCLEOTIDE SEQUENCE</scope>
    <source>
        <strain evidence="10">CCFEE 5485</strain>
    </source>
</reference>
<evidence type="ECO:0000256" key="4">
    <source>
        <dbReference type="ARBA" id="ARBA00023015"/>
    </source>
</evidence>
<dbReference type="GO" id="GO:0043455">
    <property type="term" value="P:regulation of secondary metabolic process"/>
    <property type="evidence" value="ECO:0007669"/>
    <property type="project" value="UniProtKB-ARBA"/>
</dbReference>
<feature type="compositionally biased region" description="Polar residues" evidence="8">
    <location>
        <begin position="462"/>
        <end position="471"/>
    </location>
</feature>
<feature type="region of interest" description="Disordered" evidence="8">
    <location>
        <begin position="1"/>
        <end position="24"/>
    </location>
</feature>
<evidence type="ECO:0000256" key="3">
    <source>
        <dbReference type="ARBA" id="ARBA00022490"/>
    </source>
</evidence>
<dbReference type="GO" id="GO:0051176">
    <property type="term" value="P:positive regulation of sulfur metabolic process"/>
    <property type="evidence" value="ECO:0007669"/>
    <property type="project" value="UniProtKB-ARBA"/>
</dbReference>
<feature type="compositionally biased region" description="Low complexity" evidence="8">
    <location>
        <begin position="269"/>
        <end position="278"/>
    </location>
</feature>
<feature type="region of interest" description="Disordered" evidence="8">
    <location>
        <begin position="527"/>
        <end position="584"/>
    </location>
</feature>
<keyword evidence="6" id="KW-0539">Nucleus</keyword>
<feature type="domain" description="Velvet" evidence="9">
    <location>
        <begin position="27"/>
        <end position="218"/>
    </location>
</feature>
<dbReference type="GO" id="GO:0005737">
    <property type="term" value="C:cytoplasm"/>
    <property type="evidence" value="ECO:0007669"/>
    <property type="project" value="UniProtKB-SubCell"/>
</dbReference>
<evidence type="ECO:0000256" key="5">
    <source>
        <dbReference type="ARBA" id="ARBA00023163"/>
    </source>
</evidence>
<dbReference type="EMBL" id="JAUTXT010000040">
    <property type="protein sequence ID" value="KAK3671681.1"/>
    <property type="molecule type" value="Genomic_DNA"/>
</dbReference>
<feature type="compositionally biased region" description="Low complexity" evidence="8">
    <location>
        <begin position="356"/>
        <end position="366"/>
    </location>
</feature>
<gene>
    <name evidence="10" type="primary">VEL1</name>
    <name evidence="10" type="ORF">LTR78_008414</name>
</gene>
<proteinExistence type="inferred from homology"/>
<sequence>MSTKGSMESREPDNVTTSRTTRVTKDGKTLNYHLKVIQQPERARACGAGAKSSADRRPVDPPPIVELRIFDGAAPDTDITFSMNANYFLFATLEQARVIAHGRVPESKQQLTVLTGTPVAGMVYLDRPIPAGYFIFPDLSVRHEGKYRLSFSLYEELKDVGDDDGTGAASSGDAHVTHRLEVKSEPFNVFSAKKFPGLTESTSLSRVVAEQGCRVRIRRDVRMRRRDTKASGKDWGDYEDETAEARAHASVEPDSSTHHIAPEAHGRPRSSSNASLHSLPLPLSRRESQELGQAYSQPFGNGPNTPQHAYASTSAYGPSPTQSYQPPPFMSQPSMQPPPLQYGAHHAYAPLPPPTTSQVPSPSVPTYSHGYPSYAPHSQAPPPSEYGYRGSIDSLPSASIDSRRHSSQFSIAPPPPAYPISRPSYPIPAPIGQPHHAQSLSHGSQEGFMSRIPPPQPMEVQTRASGATTPLSAPHSLDKLSVLPFPPPPSHFNSNDPLEADNFDGPFSAAPLSATEGRKRLRMSYDQVGAQKSGTRADELFPTGSHSTHDESDYRLRQDGGPNLRTMSYNRANGTSTTRTLETM</sequence>
<keyword evidence="4" id="KW-0805">Transcription regulation</keyword>
<feature type="region of interest" description="Disordered" evidence="8">
    <location>
        <begin position="294"/>
        <end position="515"/>
    </location>
</feature>
<evidence type="ECO:0000256" key="6">
    <source>
        <dbReference type="ARBA" id="ARBA00023242"/>
    </source>
</evidence>
<feature type="compositionally biased region" description="Basic and acidic residues" evidence="8">
    <location>
        <begin position="547"/>
        <end position="558"/>
    </location>
</feature>
<accession>A0AAE0TRD4</accession>
<comment type="caution">
    <text evidence="10">The sequence shown here is derived from an EMBL/GenBank/DDBJ whole genome shotgun (WGS) entry which is preliminary data.</text>
</comment>
<keyword evidence="3" id="KW-0963">Cytoplasm</keyword>
<dbReference type="InterPro" id="IPR037525">
    <property type="entry name" value="Velvet_dom"/>
</dbReference>
<feature type="compositionally biased region" description="Pro residues" evidence="8">
    <location>
        <begin position="325"/>
        <end position="340"/>
    </location>
</feature>
<dbReference type="PANTHER" id="PTHR33572:SF14">
    <property type="entry name" value="DEVELOPMENTAL AND SECONDARY METABOLISM REGULATOR VEA"/>
    <property type="match status" value="1"/>
</dbReference>
<protein>
    <submittedName>
        <fullName evidence="10">Velum formation-related protein</fullName>
    </submittedName>
</protein>
<feature type="region of interest" description="Disordered" evidence="8">
    <location>
        <begin position="223"/>
        <end position="278"/>
    </location>
</feature>
<dbReference type="AlphaFoldDB" id="A0AAE0TRD4"/>
<feature type="compositionally biased region" description="Polar residues" evidence="8">
    <location>
        <begin position="565"/>
        <end position="584"/>
    </location>
</feature>
<evidence type="ECO:0000313" key="11">
    <source>
        <dbReference type="Proteomes" id="UP001274830"/>
    </source>
</evidence>
<feature type="compositionally biased region" description="Basic and acidic residues" evidence="8">
    <location>
        <begin position="243"/>
        <end position="266"/>
    </location>
</feature>
<evidence type="ECO:0000259" key="9">
    <source>
        <dbReference type="PROSITE" id="PS51821"/>
    </source>
</evidence>
<dbReference type="Proteomes" id="UP001274830">
    <property type="component" value="Unassembled WGS sequence"/>
</dbReference>
<dbReference type="PROSITE" id="PS51821">
    <property type="entry name" value="VELVET"/>
    <property type="match status" value="1"/>
</dbReference>
<dbReference type="GO" id="GO:0034250">
    <property type="term" value="P:positive regulation of amide metabolic process"/>
    <property type="evidence" value="ECO:0007669"/>
    <property type="project" value="UniProtKB-ARBA"/>
</dbReference>
<dbReference type="GO" id="GO:0005634">
    <property type="term" value="C:nucleus"/>
    <property type="evidence" value="ECO:0007669"/>
    <property type="project" value="UniProtKB-SubCell"/>
</dbReference>
<keyword evidence="11" id="KW-1185">Reference proteome</keyword>
<evidence type="ECO:0000256" key="2">
    <source>
        <dbReference type="ARBA" id="ARBA00004496"/>
    </source>
</evidence>
<evidence type="ECO:0000256" key="1">
    <source>
        <dbReference type="ARBA" id="ARBA00004123"/>
    </source>
</evidence>
<dbReference type="Gene3D" id="2.60.40.3960">
    <property type="entry name" value="Velvet domain"/>
    <property type="match status" value="1"/>
</dbReference>
<name>A0AAE0TRD4_9PEZI</name>
<dbReference type="GeneID" id="89962900"/>
<evidence type="ECO:0000256" key="7">
    <source>
        <dbReference type="ARBA" id="ARBA00038005"/>
    </source>
</evidence>
<dbReference type="FunFam" id="2.60.40.3960:FF:000001">
    <property type="entry name" value="Sexual development activator VeA"/>
    <property type="match status" value="1"/>
</dbReference>
<evidence type="ECO:0000256" key="8">
    <source>
        <dbReference type="SAM" id="MobiDB-lite"/>
    </source>
</evidence>
<dbReference type="InterPro" id="IPR021740">
    <property type="entry name" value="Velvet"/>
</dbReference>
<dbReference type="PANTHER" id="PTHR33572">
    <property type="entry name" value="SPORE DEVELOPMENT REGULATOR VOSA"/>
    <property type="match status" value="1"/>
</dbReference>
<feature type="compositionally biased region" description="Polar residues" evidence="8">
    <location>
        <begin position="294"/>
        <end position="321"/>
    </location>
</feature>
<dbReference type="RefSeq" id="XP_064693814.1">
    <property type="nucleotide sequence ID" value="XM_064838360.1"/>
</dbReference>
<comment type="similarity">
    <text evidence="7">Belongs to the velvet family. VeA subfamily.</text>
</comment>
<comment type="subcellular location">
    <subcellularLocation>
        <location evidence="2">Cytoplasm</location>
    </subcellularLocation>
    <subcellularLocation>
        <location evidence="1">Nucleus</location>
    </subcellularLocation>
</comment>
<dbReference type="Pfam" id="PF11754">
    <property type="entry name" value="Velvet"/>
    <property type="match status" value="2"/>
</dbReference>